<proteinExistence type="predicted"/>
<comment type="caution">
    <text evidence="2">The sequence shown here is derived from an EMBL/GenBank/DDBJ whole genome shotgun (WGS) entry which is preliminary data.</text>
</comment>
<sequence length="148" mass="15174">MRRSIQNAPLSEPPRRSGSLWGRTSWNQWGGSLCAVAGGTLDPGSKAVSLCDSGPVLCVRCCTAPRGRPALRVTAPQRAAGTKEEPACGPRPRLSGPPASSGFSLSCQTLCFCGTVENIDIPKASDPAPLIGASGPDPDQSGCTGLIN</sequence>
<organism evidence="2 3">
    <name type="scientific">Liparis tanakae</name>
    <name type="common">Tanaka's snailfish</name>
    <dbReference type="NCBI Taxonomy" id="230148"/>
    <lineage>
        <taxon>Eukaryota</taxon>
        <taxon>Metazoa</taxon>
        <taxon>Chordata</taxon>
        <taxon>Craniata</taxon>
        <taxon>Vertebrata</taxon>
        <taxon>Euteleostomi</taxon>
        <taxon>Actinopterygii</taxon>
        <taxon>Neopterygii</taxon>
        <taxon>Teleostei</taxon>
        <taxon>Neoteleostei</taxon>
        <taxon>Acanthomorphata</taxon>
        <taxon>Eupercaria</taxon>
        <taxon>Perciformes</taxon>
        <taxon>Cottioidei</taxon>
        <taxon>Cottales</taxon>
        <taxon>Liparidae</taxon>
        <taxon>Liparis</taxon>
    </lineage>
</organism>
<evidence type="ECO:0000313" key="2">
    <source>
        <dbReference type="EMBL" id="TNN24827.1"/>
    </source>
</evidence>
<evidence type="ECO:0000313" key="3">
    <source>
        <dbReference type="Proteomes" id="UP000314294"/>
    </source>
</evidence>
<reference evidence="2 3" key="1">
    <citation type="submission" date="2019-03" db="EMBL/GenBank/DDBJ databases">
        <title>First draft genome of Liparis tanakae, snailfish: a comprehensive survey of snailfish specific genes.</title>
        <authorList>
            <person name="Kim W."/>
            <person name="Song I."/>
            <person name="Jeong J.-H."/>
            <person name="Kim D."/>
            <person name="Kim S."/>
            <person name="Ryu S."/>
            <person name="Song J.Y."/>
            <person name="Lee S.K."/>
        </authorList>
    </citation>
    <scope>NUCLEOTIDE SEQUENCE [LARGE SCALE GENOMIC DNA]</scope>
    <source>
        <tissue evidence="2">Muscle</tissue>
    </source>
</reference>
<name>A0A4Z2E7Q9_9TELE</name>
<feature type="region of interest" description="Disordered" evidence="1">
    <location>
        <begin position="75"/>
        <end position="100"/>
    </location>
</feature>
<accession>A0A4Z2E7Q9</accession>
<protein>
    <submittedName>
        <fullName evidence="2">Uncharacterized protein</fullName>
    </submittedName>
</protein>
<gene>
    <name evidence="2" type="ORF">EYF80_065048</name>
</gene>
<feature type="region of interest" description="Disordered" evidence="1">
    <location>
        <begin position="127"/>
        <end position="148"/>
    </location>
</feature>
<evidence type="ECO:0000256" key="1">
    <source>
        <dbReference type="SAM" id="MobiDB-lite"/>
    </source>
</evidence>
<keyword evidence="3" id="KW-1185">Reference proteome</keyword>
<dbReference type="Proteomes" id="UP000314294">
    <property type="component" value="Unassembled WGS sequence"/>
</dbReference>
<feature type="region of interest" description="Disordered" evidence="1">
    <location>
        <begin position="1"/>
        <end position="22"/>
    </location>
</feature>
<dbReference type="EMBL" id="SRLO01014173">
    <property type="protein sequence ID" value="TNN24827.1"/>
    <property type="molecule type" value="Genomic_DNA"/>
</dbReference>
<dbReference type="AlphaFoldDB" id="A0A4Z2E7Q9"/>